<protein>
    <submittedName>
        <fullName evidence="2">Uncharacterized protein</fullName>
    </submittedName>
</protein>
<gene>
    <name evidence="2" type="ORF">GALL_418800</name>
</gene>
<evidence type="ECO:0000313" key="2">
    <source>
        <dbReference type="EMBL" id="OIQ76441.1"/>
    </source>
</evidence>
<feature type="compositionally biased region" description="Basic and acidic residues" evidence="1">
    <location>
        <begin position="1"/>
        <end position="11"/>
    </location>
</feature>
<proteinExistence type="predicted"/>
<evidence type="ECO:0000256" key="1">
    <source>
        <dbReference type="SAM" id="MobiDB-lite"/>
    </source>
</evidence>
<dbReference type="AlphaFoldDB" id="A0A1J5PY81"/>
<sequence>MVPERQDDRRLVPRRRVAGVLEREPEHRQRAVAVRDLLGEGVASDGARAGRDVRRGQPGQCVERARQGELHGPGRGQHGDLVGHGADGGEPDAEPADHARRGRGPALRGRPQRGQRRDTGRVQRRPGVRGDQDRVRPGGQPQEQPSWHTRAGGRVSGVLGELDDHAVAVVAARVVLLVVGVLAQPGRRRLPRPQDRVA</sequence>
<feature type="region of interest" description="Disordered" evidence="1">
    <location>
        <begin position="1"/>
        <end position="152"/>
    </location>
</feature>
<comment type="caution">
    <text evidence="2">The sequence shown here is derived from an EMBL/GenBank/DDBJ whole genome shotgun (WGS) entry which is preliminary data.</text>
</comment>
<reference evidence="2" key="1">
    <citation type="submission" date="2016-10" db="EMBL/GenBank/DDBJ databases">
        <title>Sequence of Gallionella enrichment culture.</title>
        <authorList>
            <person name="Poehlein A."/>
            <person name="Muehling M."/>
            <person name="Daniel R."/>
        </authorList>
    </citation>
    <scope>NUCLEOTIDE SEQUENCE</scope>
</reference>
<dbReference type="EMBL" id="MLJW01001868">
    <property type="protein sequence ID" value="OIQ76441.1"/>
    <property type="molecule type" value="Genomic_DNA"/>
</dbReference>
<accession>A0A1J5PY81</accession>
<name>A0A1J5PY81_9ZZZZ</name>
<organism evidence="2">
    <name type="scientific">mine drainage metagenome</name>
    <dbReference type="NCBI Taxonomy" id="410659"/>
    <lineage>
        <taxon>unclassified sequences</taxon>
        <taxon>metagenomes</taxon>
        <taxon>ecological metagenomes</taxon>
    </lineage>
</organism>